<keyword evidence="3" id="KW-1185">Reference proteome</keyword>
<dbReference type="OrthoDB" id="516973at2"/>
<dbReference type="RefSeq" id="WP_114592693.1">
    <property type="nucleotide sequence ID" value="NZ_CP031165.1"/>
</dbReference>
<proteinExistence type="predicted"/>
<dbReference type="InterPro" id="IPR006311">
    <property type="entry name" value="TAT_signal"/>
</dbReference>
<dbReference type="PROSITE" id="PS51318">
    <property type="entry name" value="TAT"/>
    <property type="match status" value="1"/>
</dbReference>
<sequence>MTDQTPQPSVTRRTVLRWGTTVAATGMVLSNDPVRLLAAPNPDPAASPPAKLTFTTRLRRAADQLDLTLEFWNLELVTGDGPARLQREKSNKGSYLVVEFPPQAIAEEAFYRAGGSMEDDAQEPEPPYPPPSPPSGDEPPAPPPIAARMANPTRLAFYVPASVLPMPYTVPRLLSWLDLTPRVVDNATARDVLPAQLKSPTAPSDSQTAIELPWHLVLSPHAQSAWAHAHAPVNRGGRTELWHTRLAVRGLDGQGQPLLDEDDEDGRTVRAVWCTDDDPEFKDYVKQADPPSTLAADIPFRTSLTRRDRLDLVRLSSDFGLSRPGRAGRQGADGGPFVPEVVEVDRLMLTALGGYLDSAFDHELKYRAGAYNTSLLQWRHLAAMGRDSYVRVVRKGFLFPYGFKAALVRITERRIDHIADLPTKPAGAYLRQRVFIVVLKARRRLAGDPALRHDGRQVPFRSLTCVTKATPPLSTPTDYAGLPESEVFVPSVDGVPYAFDLRVTDWSGATVPLSAPAVWVDEVHAYDSEALAPIISAYQSAPESTAGAAHAIDLEGREIAFAPPKDPGDTTFVVRSLAVGAEEADPAFGPDDLAGAGNPGFYPTLGEAQVELSTGGQASGPGGAPSARFGYHPDYVVHGFGQGGQDHPNRGDVLFTRVGQAPAGLLSVDTKQAGGAATPALAMEGWSRELGPTGDPEDTRTGSFDPTKVLGDGARILGGIALKTVLAAVEDFLTDKEKALKIVSRQETGPNRVVTLIDFHPDLQAGPLEELTLFAPDKSFGKDYPPKADIHAEIVTNIDDPSASTSRVDGRITGFVILLFGGERDGEAGDTTFIRVPVQHLEFKAGSSTKDELHIQLGDISFHGVLAFVEELSSLLAFGDSGGLKIDVDGTGIQIELMVALPDISVGVLSLTNMAIFVKLVIPFDGSPVELLFAFCSRENPFTLTVWIFGGGGFVGITVSVRGVELFELAFEFGGGYALSLAGLASGKVEAKSGIYFRVETLEDDTQQCTLESYFRIAGAVSILGLITVSIEFYVSLTYSKPPGSLVGEARLTVEIDLTVWSTSVELTVRKELAKGDGGDSSFAAAAPAALEADNGPAVTWADLMTAADWEQQYVTAYAPMGA</sequence>
<feature type="region of interest" description="Disordered" evidence="1">
    <location>
        <begin position="114"/>
        <end position="147"/>
    </location>
</feature>
<reference evidence="2 3" key="1">
    <citation type="submission" date="2018-09" db="EMBL/GenBank/DDBJ databases">
        <title>Complete genome sequence of Euzebya sp. DY32-46 isolated from seawater of Pacific Ocean.</title>
        <authorList>
            <person name="Xu L."/>
            <person name="Wu Y.-H."/>
            <person name="Xu X.-W."/>
        </authorList>
    </citation>
    <scope>NUCLEOTIDE SEQUENCE [LARGE SCALE GENOMIC DNA]</scope>
    <source>
        <strain evidence="2 3">DY32-46</strain>
    </source>
</reference>
<protein>
    <submittedName>
        <fullName evidence="2">Uncharacterized protein</fullName>
    </submittedName>
</protein>
<accession>A0A346Y1I6</accession>
<evidence type="ECO:0000313" key="2">
    <source>
        <dbReference type="EMBL" id="AXV08333.1"/>
    </source>
</evidence>
<dbReference type="Proteomes" id="UP000264006">
    <property type="component" value="Chromosome"/>
</dbReference>
<evidence type="ECO:0000313" key="3">
    <source>
        <dbReference type="Proteomes" id="UP000264006"/>
    </source>
</evidence>
<dbReference type="AlphaFoldDB" id="A0A346Y1I6"/>
<name>A0A346Y1I6_9ACTN</name>
<dbReference type="KEGG" id="euz:DVS28_a3660"/>
<gene>
    <name evidence="2" type="ORF">DVS28_a3660</name>
</gene>
<feature type="compositionally biased region" description="Pro residues" evidence="1">
    <location>
        <begin position="124"/>
        <end position="145"/>
    </location>
</feature>
<evidence type="ECO:0000256" key="1">
    <source>
        <dbReference type="SAM" id="MobiDB-lite"/>
    </source>
</evidence>
<dbReference type="EMBL" id="CP031165">
    <property type="protein sequence ID" value="AXV08333.1"/>
    <property type="molecule type" value="Genomic_DNA"/>
</dbReference>
<organism evidence="2 3">
    <name type="scientific">Euzebya pacifica</name>
    <dbReference type="NCBI Taxonomy" id="1608957"/>
    <lineage>
        <taxon>Bacteria</taxon>
        <taxon>Bacillati</taxon>
        <taxon>Actinomycetota</taxon>
        <taxon>Nitriliruptoria</taxon>
        <taxon>Euzebyales</taxon>
    </lineage>
</organism>